<protein>
    <recommendedName>
        <fullName evidence="4">KTSC domain-containing protein</fullName>
    </recommendedName>
</protein>
<evidence type="ECO:0000256" key="1">
    <source>
        <dbReference type="SAM" id="SignalP"/>
    </source>
</evidence>
<dbReference type="AlphaFoldDB" id="A0A9Q7E9Y4"/>
<dbReference type="RefSeq" id="WP_002992440.1">
    <property type="nucleotide sequence ID" value="NZ_CP068108.1"/>
</dbReference>
<dbReference type="EMBL" id="CP068108">
    <property type="protein sequence ID" value="QQU01742.1"/>
    <property type="molecule type" value="Genomic_DNA"/>
</dbReference>
<evidence type="ECO:0000313" key="3">
    <source>
        <dbReference type="Proteomes" id="UP000596202"/>
    </source>
</evidence>
<gene>
    <name evidence="2" type="ORF">I6I88_08385</name>
</gene>
<evidence type="ECO:0000313" key="2">
    <source>
        <dbReference type="EMBL" id="QQU01742.1"/>
    </source>
</evidence>
<reference evidence="2 3" key="1">
    <citation type="submission" date="2021-01" db="EMBL/GenBank/DDBJ databases">
        <title>FDA dAtabase for Regulatory Grade micrObial Sequences (FDA-ARGOS): Supporting development and validation of Infectious Disease Dx tests.</title>
        <authorList>
            <person name="Sproer C."/>
            <person name="Gronow S."/>
            <person name="Severitt S."/>
            <person name="Schroder I."/>
            <person name="Tallon L."/>
            <person name="Sadzewicz L."/>
            <person name="Zhao X."/>
            <person name="Boylan J."/>
            <person name="Ott S."/>
            <person name="Bowen H."/>
            <person name="Vavikolanu K."/>
            <person name="Mehta A."/>
            <person name="Aluvathingal J."/>
            <person name="Nadendla S."/>
            <person name="Lowell S."/>
            <person name="Myers T."/>
            <person name="Yan Y."/>
            <person name="Sichtig H."/>
        </authorList>
    </citation>
    <scope>NUCLEOTIDE SEQUENCE [LARGE SCALE GENOMIC DNA]</scope>
    <source>
        <strain evidence="2 3">FDAARGOS_1131</strain>
    </source>
</reference>
<dbReference type="Proteomes" id="UP000596202">
    <property type="component" value="Chromosome"/>
</dbReference>
<dbReference type="OrthoDB" id="9945544at2"/>
<feature type="signal peptide" evidence="1">
    <location>
        <begin position="1"/>
        <end position="21"/>
    </location>
</feature>
<organism evidence="2 3">
    <name type="scientific">Myroides odoratus</name>
    <name type="common">Flavobacterium odoratum</name>
    <dbReference type="NCBI Taxonomy" id="256"/>
    <lineage>
        <taxon>Bacteria</taxon>
        <taxon>Pseudomonadati</taxon>
        <taxon>Bacteroidota</taxon>
        <taxon>Flavobacteriia</taxon>
        <taxon>Flavobacteriales</taxon>
        <taxon>Flavobacteriaceae</taxon>
        <taxon>Myroides</taxon>
    </lineage>
</organism>
<feature type="chain" id="PRO_5040270927" description="KTSC domain-containing protein" evidence="1">
    <location>
        <begin position="22"/>
        <end position="100"/>
    </location>
</feature>
<proteinExistence type="predicted"/>
<evidence type="ECO:0008006" key="4">
    <source>
        <dbReference type="Google" id="ProtNLM"/>
    </source>
</evidence>
<dbReference type="GeneID" id="93527670"/>
<keyword evidence="1" id="KW-0732">Signal</keyword>
<sequence>MKKILVLFTLLFLLSGGTMLAFTITQQTTEAVEKSFDPTQPYGYTITFVERATGIIVYEETFCAIEVELPAIYERIFEPFGDDVLDDYEVRIKGNGPCNY</sequence>
<accession>A0A9Q7E9Y4</accession>
<name>A0A9Q7E9Y4_MYROD</name>